<evidence type="ECO:0000313" key="4">
    <source>
        <dbReference type="Proteomes" id="UP000243451"/>
    </source>
</evidence>
<dbReference type="AlphaFoldDB" id="A0A2P4EU05"/>
<evidence type="ECO:0008006" key="5">
    <source>
        <dbReference type="Google" id="ProtNLM"/>
    </source>
</evidence>
<feature type="transmembrane region" description="Helical" evidence="2">
    <location>
        <begin position="73"/>
        <end position="100"/>
    </location>
</feature>
<keyword evidence="2" id="KW-0472">Membrane</keyword>
<keyword evidence="2" id="KW-0812">Transmembrane</keyword>
<name>A0A2P4EU05_9GAMM</name>
<proteinExistence type="predicted"/>
<organism evidence="3 4">
    <name type="scientific">Halopseudomonas oceani</name>
    <dbReference type="NCBI Taxonomy" id="1708783"/>
    <lineage>
        <taxon>Bacteria</taxon>
        <taxon>Pseudomonadati</taxon>
        <taxon>Pseudomonadota</taxon>
        <taxon>Gammaproteobacteria</taxon>
        <taxon>Pseudomonadales</taxon>
        <taxon>Pseudomonadaceae</taxon>
        <taxon>Halopseudomonas</taxon>
    </lineage>
</organism>
<dbReference type="OrthoDB" id="7027765at2"/>
<comment type="caution">
    <text evidence="3">The sequence shown here is derived from an EMBL/GenBank/DDBJ whole genome shotgun (WGS) entry which is preliminary data.</text>
</comment>
<evidence type="ECO:0000256" key="1">
    <source>
        <dbReference type="SAM" id="MobiDB-lite"/>
    </source>
</evidence>
<accession>A0A2P4EU05</accession>
<feature type="transmembrane region" description="Helical" evidence="2">
    <location>
        <begin position="106"/>
        <end position="125"/>
    </location>
</feature>
<keyword evidence="2" id="KW-1133">Transmembrane helix</keyword>
<evidence type="ECO:0000256" key="2">
    <source>
        <dbReference type="SAM" id="Phobius"/>
    </source>
</evidence>
<evidence type="ECO:0000313" key="3">
    <source>
        <dbReference type="EMBL" id="POB02758.1"/>
    </source>
</evidence>
<gene>
    <name evidence="3" type="ORF">C1949_12615</name>
</gene>
<dbReference type="Proteomes" id="UP000243451">
    <property type="component" value="Unassembled WGS sequence"/>
</dbReference>
<feature type="compositionally biased region" description="Polar residues" evidence="1">
    <location>
        <begin position="1"/>
        <end position="11"/>
    </location>
</feature>
<feature type="region of interest" description="Disordered" evidence="1">
    <location>
        <begin position="1"/>
        <end position="24"/>
    </location>
</feature>
<keyword evidence="4" id="KW-1185">Reference proteome</keyword>
<protein>
    <recommendedName>
        <fullName evidence="5">Transmembrane protein</fullName>
    </recommendedName>
</protein>
<reference evidence="3 4" key="1">
    <citation type="submission" date="2018-01" db="EMBL/GenBank/DDBJ databases">
        <title>Draft genome of the type strain Pseudomonas oceani DSM 100277 isolated from the deep water in Okinawa trough, northwestern Pacific Ocean.</title>
        <authorList>
            <person name="Gomila M."/>
            <person name="Mulet M."/>
            <person name="Garcia-Valdes E."/>
            <person name="Lalucat J."/>
        </authorList>
    </citation>
    <scope>NUCLEOTIDE SEQUENCE [LARGE SCALE GENOMIC DNA]</scope>
    <source>
        <strain evidence="3 4">DSM 100277</strain>
    </source>
</reference>
<sequence length="162" mass="17448">MSEQAEPLSSKSEGRSTEPGADTPEVSADAIKAVEELIDHTAAWLRQILAAGGEVATMLRLELQLTLGDARRILLLGLLLVPLMLFAWVVFSLLAGWLIWQAAGSVAAALGGVLVLHGACIAVLVRQLRVYQQSLGFRRTKAHFKRLMQGANDESSSTDGRD</sequence>
<dbReference type="EMBL" id="PPSK01000011">
    <property type="protein sequence ID" value="POB02758.1"/>
    <property type="molecule type" value="Genomic_DNA"/>
</dbReference>
<dbReference type="RefSeq" id="WP_104738826.1">
    <property type="nucleotide sequence ID" value="NZ_BMHR01000011.1"/>
</dbReference>